<dbReference type="InterPro" id="IPR010905">
    <property type="entry name" value="Glyco_hydro_88"/>
</dbReference>
<dbReference type="SUPFAM" id="SSF48208">
    <property type="entry name" value="Six-hairpin glycosidases"/>
    <property type="match status" value="1"/>
</dbReference>
<name>A0A9D1J5Z7_9BACT</name>
<evidence type="ECO:0000313" key="4">
    <source>
        <dbReference type="Proteomes" id="UP000886744"/>
    </source>
</evidence>
<dbReference type="Pfam" id="PF07470">
    <property type="entry name" value="Glyco_hydro_88"/>
    <property type="match status" value="1"/>
</dbReference>
<feature type="signal peptide" evidence="2">
    <location>
        <begin position="1"/>
        <end position="21"/>
    </location>
</feature>
<sequence>MKKHIVTIMALMALVTVGAGAQAPEAQEVKSMLRLVADWERANHLIDEGEHGDLAWTQAALYVGMLDWAEVAEREDGDDSYYQWIRRIGRRNSWQTGKMMYHADDIAVSQAWLTMYEKYRERNMLLPTLARTEFVLRYPSCSTLELDYTDGATLERWSWCDALFMAPPVYARMYVLTGRPEFLEFMDREYKATYEYLYDKEARLFYRDWRYFDNVEANGEKVFWGRGNGWVLGGLAELLQILPETNAYRDFYEDLFVDLAARLAGLQSPDGYWHASLLDPASYPSPETSATGFIVYGLAYGVNAGLLDAATFTPVILKGWKALTDAVEPGGKLGWVQPIGADPKKVTREMTEVYGVGAFLAAGVQVYTMLGGAGDNGK</sequence>
<dbReference type="GO" id="GO:0005975">
    <property type="term" value="P:carbohydrate metabolic process"/>
    <property type="evidence" value="ECO:0007669"/>
    <property type="project" value="InterPro"/>
</dbReference>
<organism evidence="3 4">
    <name type="scientific">Candidatus Coprenecus avistercoris</name>
    <dbReference type="NCBI Taxonomy" id="2840730"/>
    <lineage>
        <taxon>Bacteria</taxon>
        <taxon>Pseudomonadati</taxon>
        <taxon>Bacteroidota</taxon>
        <taxon>Bacteroidia</taxon>
        <taxon>Bacteroidales</taxon>
        <taxon>Rikenellaceae</taxon>
        <taxon>Rikenellaceae incertae sedis</taxon>
        <taxon>Candidatus Coprenecus</taxon>
    </lineage>
</organism>
<comment type="caution">
    <text evidence="3">The sequence shown here is derived from an EMBL/GenBank/DDBJ whole genome shotgun (WGS) entry which is preliminary data.</text>
</comment>
<dbReference type="InterPro" id="IPR052043">
    <property type="entry name" value="PolySaccharide_Degr_Enz"/>
</dbReference>
<dbReference type="GO" id="GO:0016787">
    <property type="term" value="F:hydrolase activity"/>
    <property type="evidence" value="ECO:0007669"/>
    <property type="project" value="UniProtKB-KW"/>
</dbReference>
<keyword evidence="2" id="KW-0732">Signal</keyword>
<dbReference type="InterPro" id="IPR008928">
    <property type="entry name" value="6-hairpin_glycosidase_sf"/>
</dbReference>
<dbReference type="EMBL" id="DVHI01000023">
    <property type="protein sequence ID" value="HIR62167.1"/>
    <property type="molecule type" value="Genomic_DNA"/>
</dbReference>
<evidence type="ECO:0000256" key="1">
    <source>
        <dbReference type="ARBA" id="ARBA00022801"/>
    </source>
</evidence>
<keyword evidence="1 3" id="KW-0378">Hydrolase</keyword>
<dbReference type="PANTHER" id="PTHR33886:SF8">
    <property type="entry name" value="UNSATURATED RHAMNOGALACTURONAN HYDROLASE (EUROFUNG)"/>
    <property type="match status" value="1"/>
</dbReference>
<proteinExistence type="predicted"/>
<feature type="chain" id="PRO_5038570048" evidence="2">
    <location>
        <begin position="22"/>
        <end position="378"/>
    </location>
</feature>
<dbReference type="InterPro" id="IPR012341">
    <property type="entry name" value="6hp_glycosidase-like_sf"/>
</dbReference>
<protein>
    <submittedName>
        <fullName evidence="3">Glycoside hydrolase family 88 protein</fullName>
    </submittedName>
</protein>
<reference evidence="3" key="1">
    <citation type="submission" date="2020-10" db="EMBL/GenBank/DDBJ databases">
        <authorList>
            <person name="Gilroy R."/>
        </authorList>
    </citation>
    <scope>NUCLEOTIDE SEQUENCE</scope>
    <source>
        <strain evidence="3">ChiHjej13B12-12457</strain>
    </source>
</reference>
<dbReference type="AlphaFoldDB" id="A0A9D1J5Z7"/>
<evidence type="ECO:0000313" key="3">
    <source>
        <dbReference type="EMBL" id="HIR62167.1"/>
    </source>
</evidence>
<dbReference type="PANTHER" id="PTHR33886">
    <property type="entry name" value="UNSATURATED RHAMNOGALACTURONAN HYDROLASE (EUROFUNG)"/>
    <property type="match status" value="1"/>
</dbReference>
<accession>A0A9D1J5Z7</accession>
<dbReference type="Proteomes" id="UP000886744">
    <property type="component" value="Unassembled WGS sequence"/>
</dbReference>
<gene>
    <name evidence="3" type="ORF">IAC94_01415</name>
</gene>
<dbReference type="Gene3D" id="1.50.10.10">
    <property type="match status" value="1"/>
</dbReference>
<reference evidence="3" key="2">
    <citation type="journal article" date="2021" name="PeerJ">
        <title>Extensive microbial diversity within the chicken gut microbiome revealed by metagenomics and culture.</title>
        <authorList>
            <person name="Gilroy R."/>
            <person name="Ravi A."/>
            <person name="Getino M."/>
            <person name="Pursley I."/>
            <person name="Horton D.L."/>
            <person name="Alikhan N.F."/>
            <person name="Baker D."/>
            <person name="Gharbi K."/>
            <person name="Hall N."/>
            <person name="Watson M."/>
            <person name="Adriaenssens E.M."/>
            <person name="Foster-Nyarko E."/>
            <person name="Jarju S."/>
            <person name="Secka A."/>
            <person name="Antonio M."/>
            <person name="Oren A."/>
            <person name="Chaudhuri R.R."/>
            <person name="La Ragione R."/>
            <person name="Hildebrand F."/>
            <person name="Pallen M.J."/>
        </authorList>
    </citation>
    <scope>NUCLEOTIDE SEQUENCE</scope>
    <source>
        <strain evidence="3">ChiHjej13B12-12457</strain>
    </source>
</reference>
<evidence type="ECO:0000256" key="2">
    <source>
        <dbReference type="SAM" id="SignalP"/>
    </source>
</evidence>